<dbReference type="InterPro" id="IPR050558">
    <property type="entry name" value="PTS_Sugar-Specific_Components"/>
</dbReference>
<proteinExistence type="predicted"/>
<dbReference type="CDD" id="cd00212">
    <property type="entry name" value="PTS_IIB_glc"/>
    <property type="match status" value="1"/>
</dbReference>
<evidence type="ECO:0000313" key="21">
    <source>
        <dbReference type="EMBL" id="AND79254.1"/>
    </source>
</evidence>
<dbReference type="GO" id="GO:0015771">
    <property type="term" value="P:trehalose transport"/>
    <property type="evidence" value="ECO:0007669"/>
    <property type="project" value="TreeGrafter"/>
</dbReference>
<dbReference type="GO" id="GO:0090589">
    <property type="term" value="F:protein-phosphocysteine-trehalose phosphotransferase system transporter activity"/>
    <property type="evidence" value="ECO:0007669"/>
    <property type="project" value="TreeGrafter"/>
</dbReference>
<dbReference type="GO" id="GO:0008982">
    <property type="term" value="F:protein-N(PI)-phosphohistidine-sugar phosphotransferase activity"/>
    <property type="evidence" value="ECO:0007669"/>
    <property type="project" value="InterPro"/>
</dbReference>
<dbReference type="STRING" id="1811193.A0O21_04030"/>
<gene>
    <name evidence="21" type="ORF">A0O21_04030</name>
</gene>
<sequence length="646" mass="68637">MAKDYTELAQDIVTHVGGKDNIVKLVHCVTRLRFTLKDESKADDEYLKQRDGIVTVVKAGGQYQVVIGNHVPDVYAAVTEVAGITGGGGIDVDEGDVSQGNLFDRFIALVSGLFQPMLGALSAAGMIKGLVAVMAAVGVPETDGAYVILNAAGDGFFQFLPLILALTAAKRFKMEQFTALAIGFALVYPNIAASFSAETPLYTLFKGTFIESPIYATFFGLPIIFPASSYLQTVLPIIVAVWIGSKIEGFFKKIIPDVVKVFVVPFFTILITVPLSFLVIGPVMSWASDLVGVIFTGIYGFSPVVYGLVLGAMWQVLVMFGLHWGLVPLAILELQKGPGVILVATVAICFAQAGSLLNIMFRTKEDKVKQLSIPAFISALFGVTEPAIYGITLPMRLPFIMTCVSGALTGAYLAFFDVHMQVMGGLGLFAIPSFIEPDNAMTLIHFLIAIVANFVIGFILTQFVKIPYLYGGPAAEAGASDANASVQKAAPLKEIKQEILSSPLTGQVVNLADVPDEVFASGAMGEGIAVEPTIGEVLAPVKAEITLVFPSKHAIGMRTENGAELLIHVGMDTVSLDGKGFESFVAVGDQVKAGQKLLSFDIETIKAAGLPVTAPVIVTNSDAFTDILTTQERDVVAGDYLLTAVK</sequence>
<protein>
    <recommendedName>
        <fullName evidence="14">PTS system sucrose-specific EIIBCA component</fullName>
        <ecNumber evidence="11">2.7.1.211</ecNumber>
    </recommendedName>
    <alternativeName>
        <fullName evidence="15">EIIBCA-Scr</fullName>
    </alternativeName>
</protein>
<dbReference type="InterPro" id="IPR011297">
    <property type="entry name" value="PTS_IIABC_b_glu"/>
</dbReference>
<accession>A0A172Q715</accession>
<dbReference type="EMBL" id="CP014699">
    <property type="protein sequence ID" value="AND79254.1"/>
    <property type="molecule type" value="Genomic_DNA"/>
</dbReference>
<keyword evidence="4" id="KW-0762">Sugar transport</keyword>
<comment type="catalytic activity">
    <reaction evidence="13">
        <text>N(pros)-phospho-L-histidyl-[protein](out) + sucrose = sucrose 6(G)-phosphate(in) + L-histidyl-[protein]</text>
        <dbReference type="Rhea" id="RHEA:49236"/>
        <dbReference type="Rhea" id="RHEA-COMP:9745"/>
        <dbReference type="Rhea" id="RHEA-COMP:9746"/>
        <dbReference type="ChEBI" id="CHEBI:17992"/>
        <dbReference type="ChEBI" id="CHEBI:29979"/>
        <dbReference type="ChEBI" id="CHEBI:64837"/>
        <dbReference type="ChEBI" id="CHEBI:91002"/>
        <dbReference type="EC" id="2.7.1.211"/>
    </reaction>
</comment>
<evidence type="ECO:0000256" key="4">
    <source>
        <dbReference type="ARBA" id="ARBA00022597"/>
    </source>
</evidence>
<dbReference type="FunFam" id="3.30.1360.60:FF:000001">
    <property type="entry name" value="PTS system glucose-specific IIBC component PtsG"/>
    <property type="match status" value="1"/>
</dbReference>
<keyword evidence="22" id="KW-1185">Reference proteome</keyword>
<dbReference type="SUPFAM" id="SSF51261">
    <property type="entry name" value="Duplicated hybrid motif"/>
    <property type="match status" value="1"/>
</dbReference>
<dbReference type="NCBIfam" id="TIGR00830">
    <property type="entry name" value="PTBA"/>
    <property type="match status" value="1"/>
</dbReference>
<dbReference type="PROSITE" id="PS51103">
    <property type="entry name" value="PTS_EIIC_TYPE_1"/>
    <property type="match status" value="1"/>
</dbReference>
<dbReference type="GO" id="GO:0009401">
    <property type="term" value="P:phosphoenolpyruvate-dependent sugar phosphotransferase system"/>
    <property type="evidence" value="ECO:0007669"/>
    <property type="project" value="UniProtKB-KW"/>
</dbReference>
<evidence type="ECO:0000256" key="1">
    <source>
        <dbReference type="ARBA" id="ARBA00004651"/>
    </source>
</evidence>
<keyword evidence="8" id="KW-0418">Kinase</keyword>
<keyword evidence="7 17" id="KW-0812">Transmembrane</keyword>
<dbReference type="EC" id="2.7.1.211" evidence="11"/>
<feature type="transmembrane region" description="Helical" evidence="17">
    <location>
        <begin position="215"/>
        <end position="242"/>
    </location>
</feature>
<feature type="active site" description="Phosphocysteine intermediate; for EIIB activity" evidence="16">
    <location>
        <position position="28"/>
    </location>
</feature>
<feature type="transmembrane region" description="Helical" evidence="17">
    <location>
        <begin position="443"/>
        <end position="464"/>
    </location>
</feature>
<dbReference type="NCBIfam" id="TIGR01995">
    <property type="entry name" value="PTS-II-ABC-beta"/>
    <property type="match status" value="1"/>
</dbReference>
<evidence type="ECO:0000256" key="5">
    <source>
        <dbReference type="ARBA" id="ARBA00022679"/>
    </source>
</evidence>
<keyword evidence="9 17" id="KW-1133">Transmembrane helix</keyword>
<dbReference type="FunFam" id="2.70.70.10:FF:000001">
    <property type="entry name" value="PTS system glucose-specific IIA component"/>
    <property type="match status" value="1"/>
</dbReference>
<evidence type="ECO:0000256" key="17">
    <source>
        <dbReference type="SAM" id="Phobius"/>
    </source>
</evidence>
<dbReference type="PROSITE" id="PS51098">
    <property type="entry name" value="PTS_EIIB_TYPE_1"/>
    <property type="match status" value="1"/>
</dbReference>
<dbReference type="Proteomes" id="UP000077317">
    <property type="component" value="Chromosome"/>
</dbReference>
<dbReference type="KEGG" id="spat:A0O21_04030"/>
<evidence type="ECO:0000256" key="16">
    <source>
        <dbReference type="PROSITE-ProRule" id="PRU00421"/>
    </source>
</evidence>
<dbReference type="InterPro" id="IPR036878">
    <property type="entry name" value="Glu_permease_IIB"/>
</dbReference>
<dbReference type="InterPro" id="IPR013013">
    <property type="entry name" value="PTS_EIIC_1"/>
</dbReference>
<feature type="domain" description="PTS EIIB type-1" evidence="19">
    <location>
        <begin position="6"/>
        <end position="88"/>
    </location>
</feature>
<dbReference type="PROSITE" id="PS00371">
    <property type="entry name" value="PTS_EIIA_TYPE_1_HIS"/>
    <property type="match status" value="1"/>
</dbReference>
<evidence type="ECO:0000256" key="10">
    <source>
        <dbReference type="ARBA" id="ARBA00023136"/>
    </source>
</evidence>
<organism evidence="21 22">
    <name type="scientific">Streptococcus pantholopis</name>
    <dbReference type="NCBI Taxonomy" id="1811193"/>
    <lineage>
        <taxon>Bacteria</taxon>
        <taxon>Bacillati</taxon>
        <taxon>Bacillota</taxon>
        <taxon>Bacilli</taxon>
        <taxon>Lactobacillales</taxon>
        <taxon>Streptococcaceae</taxon>
        <taxon>Streptococcus</taxon>
    </lineage>
</organism>
<comment type="function">
    <text evidence="12">The phosphoenolpyruvate-dependent sugar phosphotransferase system (sugar PTS), a major carbohydrate active transport system, catalyzes the phosphorylation of incoming sugar substrates concomitantly with their translocation across the cell membrane. This system is involved in sucrose transport.</text>
</comment>
<feature type="transmembrane region" description="Helical" evidence="17">
    <location>
        <begin position="316"/>
        <end position="334"/>
    </location>
</feature>
<dbReference type="OrthoDB" id="9769191at2"/>
<dbReference type="InterPro" id="IPR001996">
    <property type="entry name" value="PTS_IIB_1"/>
</dbReference>
<keyword evidence="6" id="KW-0598">Phosphotransferase system</keyword>
<evidence type="ECO:0000313" key="22">
    <source>
        <dbReference type="Proteomes" id="UP000077317"/>
    </source>
</evidence>
<evidence type="ECO:0000256" key="3">
    <source>
        <dbReference type="ARBA" id="ARBA00022475"/>
    </source>
</evidence>
<feature type="transmembrane region" description="Helical" evidence="17">
    <location>
        <begin position="118"/>
        <end position="139"/>
    </location>
</feature>
<feature type="transmembrane region" description="Helical" evidence="17">
    <location>
        <begin position="373"/>
        <end position="391"/>
    </location>
</feature>
<evidence type="ECO:0000256" key="11">
    <source>
        <dbReference type="ARBA" id="ARBA00044053"/>
    </source>
</evidence>
<evidence type="ECO:0000256" key="8">
    <source>
        <dbReference type="ARBA" id="ARBA00022777"/>
    </source>
</evidence>
<dbReference type="GO" id="GO:0016301">
    <property type="term" value="F:kinase activity"/>
    <property type="evidence" value="ECO:0007669"/>
    <property type="project" value="UniProtKB-KW"/>
</dbReference>
<dbReference type="Gene3D" id="2.70.70.10">
    <property type="entry name" value="Glucose Permease (Domain IIA)"/>
    <property type="match status" value="1"/>
</dbReference>
<comment type="subcellular location">
    <subcellularLocation>
        <location evidence="1">Cell membrane</location>
        <topology evidence="1">Multi-pass membrane protein</topology>
    </subcellularLocation>
</comment>
<evidence type="ECO:0000256" key="12">
    <source>
        <dbReference type="ARBA" id="ARBA00045139"/>
    </source>
</evidence>
<name>A0A172Q715_9STRE</name>
<evidence type="ECO:0000259" key="18">
    <source>
        <dbReference type="PROSITE" id="PS51093"/>
    </source>
</evidence>
<dbReference type="InterPro" id="IPR003352">
    <property type="entry name" value="PTS_EIIC"/>
</dbReference>
<feature type="transmembrane region" description="Helical" evidence="17">
    <location>
        <begin position="290"/>
        <end position="309"/>
    </location>
</feature>
<evidence type="ECO:0000259" key="19">
    <source>
        <dbReference type="PROSITE" id="PS51098"/>
    </source>
</evidence>
<keyword evidence="3" id="KW-1003">Cell membrane</keyword>
<dbReference type="InterPro" id="IPR011055">
    <property type="entry name" value="Dup_hybrid_motif"/>
</dbReference>
<feature type="transmembrane region" description="Helical" evidence="17">
    <location>
        <begin position="262"/>
        <end position="284"/>
    </location>
</feature>
<evidence type="ECO:0000256" key="13">
    <source>
        <dbReference type="ARBA" id="ARBA00048931"/>
    </source>
</evidence>
<keyword evidence="2" id="KW-0813">Transport</keyword>
<reference evidence="22" key="2">
    <citation type="submission" date="2016-03" db="EMBL/GenBank/DDBJ databases">
        <title>Streptococcus antelopensis sp. nov., isolated from the feces of the Tibetan antelope (Pantholops hodgsonii) in Hoh Xil National Nature Reserve, Qinghai, China.</title>
        <authorList>
            <person name="Bai X."/>
        </authorList>
    </citation>
    <scope>NUCLEOTIDE SEQUENCE [LARGE SCALE GENOMIC DNA]</scope>
    <source>
        <strain evidence="22">TA 26</strain>
    </source>
</reference>
<evidence type="ECO:0000256" key="15">
    <source>
        <dbReference type="ARBA" id="ARBA00081008"/>
    </source>
</evidence>
<dbReference type="GO" id="GO:0005886">
    <property type="term" value="C:plasma membrane"/>
    <property type="evidence" value="ECO:0007669"/>
    <property type="project" value="UniProtKB-SubCell"/>
</dbReference>
<dbReference type="Pfam" id="PF02378">
    <property type="entry name" value="PTS_EIIC"/>
    <property type="match status" value="1"/>
</dbReference>
<evidence type="ECO:0000256" key="7">
    <source>
        <dbReference type="ARBA" id="ARBA00022692"/>
    </source>
</evidence>
<dbReference type="PROSITE" id="PS01035">
    <property type="entry name" value="PTS_EIIB_TYPE_1_CYS"/>
    <property type="match status" value="1"/>
</dbReference>
<dbReference type="Pfam" id="PF00358">
    <property type="entry name" value="PTS_EIIA_1"/>
    <property type="match status" value="1"/>
</dbReference>
<dbReference type="InterPro" id="IPR018113">
    <property type="entry name" value="PTrfase_EIIB_Cys"/>
</dbReference>
<evidence type="ECO:0000256" key="14">
    <source>
        <dbReference type="ARBA" id="ARBA00074554"/>
    </source>
</evidence>
<dbReference type="SUPFAM" id="SSF55604">
    <property type="entry name" value="Glucose permease domain IIB"/>
    <property type="match status" value="1"/>
</dbReference>
<evidence type="ECO:0000256" key="9">
    <source>
        <dbReference type="ARBA" id="ARBA00022989"/>
    </source>
</evidence>
<feature type="transmembrane region" description="Helical" evidence="17">
    <location>
        <begin position="177"/>
        <end position="195"/>
    </location>
</feature>
<feature type="transmembrane region" description="Helical" evidence="17">
    <location>
        <begin position="145"/>
        <end position="165"/>
    </location>
</feature>
<dbReference type="AlphaFoldDB" id="A0A172Q715"/>
<dbReference type="Pfam" id="PF00367">
    <property type="entry name" value="PTS_EIIB"/>
    <property type="match status" value="1"/>
</dbReference>
<keyword evidence="10 17" id="KW-0472">Membrane</keyword>
<feature type="transmembrane region" description="Helical" evidence="17">
    <location>
        <begin position="340"/>
        <end position="361"/>
    </location>
</feature>
<reference evidence="21 22" key="1">
    <citation type="journal article" date="2016" name="Int. J. Syst. Evol. Microbiol.">
        <title>Streptococcuspantholopis sp. nov., isolated from faeces of the Tibetan antelope (Pantholops hodgsonii).</title>
        <authorList>
            <person name="Bai X."/>
            <person name="Xiong Y."/>
            <person name="Lu S."/>
            <person name="Jin D."/>
            <person name="Lai X."/>
            <person name="Yang J."/>
            <person name="Niu L."/>
            <person name="Hu S."/>
            <person name="Meng X."/>
            <person name="Pu J."/>
            <person name="Ye C."/>
            <person name="Xu J."/>
        </authorList>
    </citation>
    <scope>NUCLEOTIDE SEQUENCE [LARGE SCALE GENOMIC DNA]</scope>
    <source>
        <strain evidence="21 22">TA 26</strain>
    </source>
</reference>
<feature type="transmembrane region" description="Helical" evidence="17">
    <location>
        <begin position="411"/>
        <end position="431"/>
    </location>
</feature>
<dbReference type="RefSeq" id="WP_067061681.1">
    <property type="nucleotide sequence ID" value="NZ_CP014699.1"/>
</dbReference>
<dbReference type="PANTHER" id="PTHR30175:SF1">
    <property type="entry name" value="PTS SYSTEM ARBUTIN-, CELLOBIOSE-, AND SALICIN-SPECIFIC EIIBC COMPONENT-RELATED"/>
    <property type="match status" value="1"/>
</dbReference>
<dbReference type="Gene3D" id="3.30.1360.60">
    <property type="entry name" value="Glucose permease domain IIB"/>
    <property type="match status" value="1"/>
</dbReference>
<feature type="domain" description="PTS EIIA type-1" evidence="18">
    <location>
        <begin position="516"/>
        <end position="620"/>
    </location>
</feature>
<keyword evidence="5" id="KW-0808">Transferase</keyword>
<dbReference type="InterPro" id="IPR001127">
    <property type="entry name" value="PTS_EIIA_1_perm"/>
</dbReference>
<dbReference type="PANTHER" id="PTHR30175">
    <property type="entry name" value="PHOSPHOTRANSFERASE SYSTEM TRANSPORT PROTEIN"/>
    <property type="match status" value="1"/>
</dbReference>
<dbReference type="PROSITE" id="PS51093">
    <property type="entry name" value="PTS_EIIA_TYPE_1"/>
    <property type="match status" value="1"/>
</dbReference>
<feature type="domain" description="PTS EIIC type-1" evidence="20">
    <location>
        <begin position="108"/>
        <end position="477"/>
    </location>
</feature>
<evidence type="ECO:0000259" key="20">
    <source>
        <dbReference type="PROSITE" id="PS51103"/>
    </source>
</evidence>
<evidence type="ECO:0000256" key="6">
    <source>
        <dbReference type="ARBA" id="ARBA00022683"/>
    </source>
</evidence>
<evidence type="ECO:0000256" key="2">
    <source>
        <dbReference type="ARBA" id="ARBA00022448"/>
    </source>
</evidence>